<dbReference type="InterPro" id="IPR019659">
    <property type="entry name" value="DUF2514"/>
</dbReference>
<feature type="non-terminal residue" evidence="1">
    <location>
        <position position="1"/>
    </location>
</feature>
<dbReference type="Pfam" id="PF10721">
    <property type="entry name" value="DUF2514"/>
    <property type="match status" value="1"/>
</dbReference>
<organism evidence="1 2">
    <name type="scientific">Myxococcus llanfairpwllgwyngyllgogerychwyrndrobwllllantysiliogogogochensis</name>
    <dbReference type="NCBI Taxonomy" id="2590453"/>
    <lineage>
        <taxon>Bacteria</taxon>
        <taxon>Pseudomonadati</taxon>
        <taxon>Myxococcota</taxon>
        <taxon>Myxococcia</taxon>
        <taxon>Myxococcales</taxon>
        <taxon>Cystobacterineae</taxon>
        <taxon>Myxococcaceae</taxon>
        <taxon>Myxococcus</taxon>
    </lineage>
</organism>
<keyword evidence="2" id="KW-1185">Reference proteome</keyword>
<reference evidence="1 2" key="1">
    <citation type="submission" date="2019-06" db="EMBL/GenBank/DDBJ databases">
        <authorList>
            <person name="Livingstone P."/>
            <person name="Whitworth D."/>
        </authorList>
    </citation>
    <scope>NUCLEOTIDE SEQUENCE [LARGE SCALE GENOMIC DNA]</scope>
    <source>
        <strain evidence="1 2">AM401</strain>
    </source>
</reference>
<proteinExistence type="predicted"/>
<dbReference type="AlphaFoldDB" id="A0A540WHN8"/>
<evidence type="ECO:0000313" key="2">
    <source>
        <dbReference type="Proteomes" id="UP000315369"/>
    </source>
</evidence>
<dbReference type="RefSeq" id="WP_141649598.1">
    <property type="nucleotide sequence ID" value="NZ_VIFM01000696.1"/>
</dbReference>
<gene>
    <name evidence="1" type="ORF">FJV41_50085</name>
</gene>
<sequence length="118" mass="12314">ANAQEKTEAAGRGELLAARADADRARAAADRVRRDLATYIEQHRERALAAAADSAAAGQCAADSAAALDLLADLRSRADDRAGELAQTADEARIRGLTCERAYNDARAALSAAHAETP</sequence>
<dbReference type="Proteomes" id="UP000315369">
    <property type="component" value="Unassembled WGS sequence"/>
</dbReference>
<evidence type="ECO:0000313" key="1">
    <source>
        <dbReference type="EMBL" id="TQF08407.1"/>
    </source>
</evidence>
<dbReference type="EMBL" id="VIFM01000696">
    <property type="protein sequence ID" value="TQF08407.1"/>
    <property type="molecule type" value="Genomic_DNA"/>
</dbReference>
<comment type="caution">
    <text evidence="1">The sequence shown here is derived from an EMBL/GenBank/DDBJ whole genome shotgun (WGS) entry which is preliminary data.</text>
</comment>
<name>A0A540WHN8_9BACT</name>
<accession>A0A540WHN8</accession>
<protein>
    <submittedName>
        <fullName evidence="1">DUF2514 family protein</fullName>
    </submittedName>
</protein>